<proteinExistence type="inferred from homology"/>
<evidence type="ECO:0000313" key="6">
    <source>
        <dbReference type="EMBL" id="AJT41869.1"/>
    </source>
</evidence>
<keyword evidence="7" id="KW-1185">Reference proteome</keyword>
<evidence type="ECO:0000259" key="5">
    <source>
        <dbReference type="PROSITE" id="PS51747"/>
    </source>
</evidence>
<dbReference type="STRING" id="1618207.UM93_10730"/>
<dbReference type="GO" id="GO:0042802">
    <property type="term" value="F:identical protein binding"/>
    <property type="evidence" value="ECO:0007669"/>
    <property type="project" value="UniProtKB-ARBA"/>
</dbReference>
<dbReference type="GO" id="GO:0008270">
    <property type="term" value="F:zinc ion binding"/>
    <property type="evidence" value="ECO:0007669"/>
    <property type="project" value="InterPro"/>
</dbReference>
<dbReference type="GO" id="GO:0005829">
    <property type="term" value="C:cytosol"/>
    <property type="evidence" value="ECO:0007669"/>
    <property type="project" value="TreeGrafter"/>
</dbReference>
<dbReference type="RefSeq" id="WP_045075512.1">
    <property type="nucleotide sequence ID" value="NZ_CP011005.1"/>
</dbReference>
<dbReference type="InterPro" id="IPR016193">
    <property type="entry name" value="Cytidine_deaminase-like"/>
</dbReference>
<keyword evidence="4" id="KW-0862">Zinc</keyword>
<protein>
    <recommendedName>
        <fullName evidence="5">CMP/dCMP-type deaminase domain-containing protein</fullName>
    </recommendedName>
</protein>
<dbReference type="PROSITE" id="PS00903">
    <property type="entry name" value="CYT_DCMP_DEAMINASES_1"/>
    <property type="match status" value="1"/>
</dbReference>
<evidence type="ECO:0000256" key="4">
    <source>
        <dbReference type="ARBA" id="ARBA00022833"/>
    </source>
</evidence>
<dbReference type="InterPro" id="IPR007374">
    <property type="entry name" value="ASCH_domain"/>
</dbReference>
<keyword evidence="3" id="KW-0378">Hydrolase</keyword>
<dbReference type="CDD" id="cd01283">
    <property type="entry name" value="cytidine_deaminase"/>
    <property type="match status" value="1"/>
</dbReference>
<reference evidence="6 7" key="1">
    <citation type="journal article" date="2015" name="Genome Announc.">
        <title>Complete Genome Sequencing of Protease-Producing Novel Arthrobacter sp. Strain IHBB 11108 Using PacBio Single-Molecule Real-Time Sequencing Technology.</title>
        <authorList>
            <person name="Kiran S."/>
            <person name="Swarnkar M.K."/>
            <person name="Pal M."/>
            <person name="Thakur R."/>
            <person name="Tewari R."/>
            <person name="Singh A.K."/>
            <person name="Gulati A."/>
        </authorList>
    </citation>
    <scope>NUCLEOTIDE SEQUENCE [LARGE SCALE GENOMIC DNA]</scope>
    <source>
        <strain evidence="6 7">IHBB 11108</strain>
    </source>
</reference>
<dbReference type="SUPFAM" id="SSF88697">
    <property type="entry name" value="PUA domain-like"/>
    <property type="match status" value="1"/>
</dbReference>
<sequence length="239" mass="25815">MLVSWEQDLLEAATELAETLPENDEHTVAAAAMDAEGRIFTGVNVYHFNGGPCAELVVLGAAAAAGSAALISIVAVGNGGRGILPPCGRCRQSLLDYFPDISVLMPRWPGQAGPTPVRVRELLPGNHERPGQTIRPRTLFFAARYYGAVLDGSKTITNRYHDPMAVGPVTLVFEFDQAPKSLPGRVLSVRPVQLSELMAEQDELDGPGAGEQFLHGLRQHYPGLEPHAELEQVAFRVEQ</sequence>
<dbReference type="Gene3D" id="2.30.130.30">
    <property type="entry name" value="Hypothetical protein"/>
    <property type="match status" value="1"/>
</dbReference>
<evidence type="ECO:0000256" key="3">
    <source>
        <dbReference type="ARBA" id="ARBA00022801"/>
    </source>
</evidence>
<dbReference type="PANTHER" id="PTHR11644:SF2">
    <property type="entry name" value="CYTIDINE DEAMINASE"/>
    <property type="match status" value="1"/>
</dbReference>
<name>A0A0D4BZX5_9MICC</name>
<dbReference type="SUPFAM" id="SSF53927">
    <property type="entry name" value="Cytidine deaminase-like"/>
    <property type="match status" value="1"/>
</dbReference>
<dbReference type="InterPro" id="IPR050202">
    <property type="entry name" value="Cyt/Deoxycyt_deaminase"/>
</dbReference>
<dbReference type="HOGENOM" id="CLU_1173475_0_0_11"/>
<evidence type="ECO:0000313" key="7">
    <source>
        <dbReference type="Proteomes" id="UP000061839"/>
    </source>
</evidence>
<evidence type="ECO:0000256" key="1">
    <source>
        <dbReference type="ARBA" id="ARBA00006576"/>
    </source>
</evidence>
<dbReference type="Proteomes" id="UP000061839">
    <property type="component" value="Chromosome"/>
</dbReference>
<feature type="domain" description="CMP/dCMP-type deaminase" evidence="5">
    <location>
        <begin position="4"/>
        <end position="130"/>
    </location>
</feature>
<dbReference type="Pfam" id="PF04266">
    <property type="entry name" value="ASCH"/>
    <property type="match status" value="1"/>
</dbReference>
<dbReference type="Pfam" id="PF00383">
    <property type="entry name" value="dCMP_cyt_deam_1"/>
    <property type="match status" value="1"/>
</dbReference>
<dbReference type="InterPro" id="IPR016192">
    <property type="entry name" value="APOBEC/CMP_deaminase_Zn-bd"/>
</dbReference>
<dbReference type="PROSITE" id="PS51747">
    <property type="entry name" value="CYT_DCMP_DEAMINASES_2"/>
    <property type="match status" value="1"/>
</dbReference>
<keyword evidence="2" id="KW-0479">Metal-binding</keyword>
<gene>
    <name evidence="6" type="ORF">UM93_10730</name>
</gene>
<dbReference type="InterPro" id="IPR002125">
    <property type="entry name" value="CMP_dCMP_dom"/>
</dbReference>
<dbReference type="OrthoDB" id="9795347at2"/>
<dbReference type="PATRIC" id="fig|1618207.4.peg.2175"/>
<dbReference type="InterPro" id="IPR015947">
    <property type="entry name" value="PUA-like_sf"/>
</dbReference>
<dbReference type="AlphaFoldDB" id="A0A0D4BZX5"/>
<dbReference type="PANTHER" id="PTHR11644">
    <property type="entry name" value="CYTIDINE DEAMINASE"/>
    <property type="match status" value="1"/>
</dbReference>
<dbReference type="EMBL" id="CP011005">
    <property type="protein sequence ID" value="AJT41869.1"/>
    <property type="molecule type" value="Genomic_DNA"/>
</dbReference>
<accession>A0A0D4BZX5</accession>
<dbReference type="Gene3D" id="3.40.140.10">
    <property type="entry name" value="Cytidine Deaminase, domain 2"/>
    <property type="match status" value="1"/>
</dbReference>
<organism evidence="6 7">
    <name type="scientific">Psychromicrobium lacuslunae</name>
    <dbReference type="NCBI Taxonomy" id="1618207"/>
    <lineage>
        <taxon>Bacteria</taxon>
        <taxon>Bacillati</taxon>
        <taxon>Actinomycetota</taxon>
        <taxon>Actinomycetes</taxon>
        <taxon>Micrococcales</taxon>
        <taxon>Micrococcaceae</taxon>
        <taxon>Psychromicrobium</taxon>
    </lineage>
</organism>
<comment type="similarity">
    <text evidence="1">Belongs to the cytidine and deoxycytidylate deaminase family.</text>
</comment>
<dbReference type="GO" id="GO:0004126">
    <property type="term" value="F:cytidine deaminase activity"/>
    <property type="evidence" value="ECO:0007669"/>
    <property type="project" value="UniProtKB-ARBA"/>
</dbReference>
<dbReference type="GO" id="GO:0072527">
    <property type="term" value="P:pyrimidine-containing compound metabolic process"/>
    <property type="evidence" value="ECO:0007669"/>
    <property type="project" value="UniProtKB-ARBA"/>
</dbReference>
<evidence type="ECO:0000256" key="2">
    <source>
        <dbReference type="ARBA" id="ARBA00022723"/>
    </source>
</evidence>
<dbReference type="GO" id="GO:0055086">
    <property type="term" value="P:nucleobase-containing small molecule metabolic process"/>
    <property type="evidence" value="ECO:0007669"/>
    <property type="project" value="UniProtKB-ARBA"/>
</dbReference>
<dbReference type="KEGG" id="ari:UM93_10730"/>